<dbReference type="GO" id="GO:0016491">
    <property type="term" value="F:oxidoreductase activity"/>
    <property type="evidence" value="ECO:0007669"/>
    <property type="project" value="UniProtKB-KW"/>
</dbReference>
<keyword evidence="2" id="KW-0479">Metal-binding</keyword>
<dbReference type="Pfam" id="PF08240">
    <property type="entry name" value="ADH_N"/>
    <property type="match status" value="1"/>
</dbReference>
<keyword evidence="4" id="KW-0560">Oxidoreductase</keyword>
<dbReference type="Gene3D" id="3.90.180.10">
    <property type="entry name" value="Medium-chain alcohol dehydrogenases, catalytic domain"/>
    <property type="match status" value="1"/>
</dbReference>
<dbReference type="SUPFAM" id="SSF51735">
    <property type="entry name" value="NAD(P)-binding Rossmann-fold domains"/>
    <property type="match status" value="1"/>
</dbReference>
<evidence type="ECO:0000259" key="5">
    <source>
        <dbReference type="Pfam" id="PF08240"/>
    </source>
</evidence>
<evidence type="ECO:0000313" key="7">
    <source>
        <dbReference type="Proteomes" id="UP000758155"/>
    </source>
</evidence>
<evidence type="ECO:0000256" key="2">
    <source>
        <dbReference type="ARBA" id="ARBA00022723"/>
    </source>
</evidence>
<name>A0A9P5C6C5_9PLEO</name>
<dbReference type="InterPro" id="IPR002328">
    <property type="entry name" value="ADH_Zn_CS"/>
</dbReference>
<dbReference type="PANTHER" id="PTHR42813:SF1">
    <property type="entry name" value="DEHYDROGENASE, PUTATIVE (AFU_ORTHOLOGUE AFUA_5G03930)-RELATED"/>
    <property type="match status" value="1"/>
</dbReference>
<comment type="caution">
    <text evidence="6">The sequence shown here is derived from an EMBL/GenBank/DDBJ whole genome shotgun (WGS) entry which is preliminary data.</text>
</comment>
<dbReference type="EMBL" id="SWKV01000003">
    <property type="protein sequence ID" value="KAF3047068.1"/>
    <property type="molecule type" value="Genomic_DNA"/>
</dbReference>
<evidence type="ECO:0000313" key="6">
    <source>
        <dbReference type="EMBL" id="KAF3047068.1"/>
    </source>
</evidence>
<accession>A0A9P5C6C5</accession>
<protein>
    <recommendedName>
        <fullName evidence="5">Alcohol dehydrogenase-like N-terminal domain-containing protein</fullName>
    </recommendedName>
</protein>
<dbReference type="PROSITE" id="PS00059">
    <property type="entry name" value="ADH_ZINC"/>
    <property type="match status" value="1"/>
</dbReference>
<dbReference type="Proteomes" id="UP000758155">
    <property type="component" value="Unassembled WGS sequence"/>
</dbReference>
<dbReference type="InterPro" id="IPR036291">
    <property type="entry name" value="NAD(P)-bd_dom_sf"/>
</dbReference>
<evidence type="ECO:0000256" key="3">
    <source>
        <dbReference type="ARBA" id="ARBA00022833"/>
    </source>
</evidence>
<dbReference type="PANTHER" id="PTHR42813">
    <property type="entry name" value="ZINC-TYPE ALCOHOL DEHYDROGENASE-LIKE"/>
    <property type="match status" value="1"/>
</dbReference>
<dbReference type="CDD" id="cd08283">
    <property type="entry name" value="FDH_like_1"/>
    <property type="match status" value="1"/>
</dbReference>
<proteinExistence type="predicted"/>
<sequence>MSLLGIERINRKLFANLKKHLENLRAKMAAEEAFDQALIDEICYITAWCRTVLNDTIDELDAEKKRLAKDVFADRVIADAFNEIRGDEKSFPQRVCDNMDAVSALYRAGRQGLDSFEHGMRKEWEEISKISLNRTMNVQNFAAKKVEAALGHADLKLVTQTDISNYDRDGGKYADPSGEKMKALTWMGKNDVRVREVGKPRLVEDHDVIVRVTGSTVCGSDVHLLHGVIMQLEKGDILGHEFCGVVDQVGIAVKDRKVGDRVVNSFCVSCGKCRFCKEKLTTMCDKTNASKVHKMLYGEKLGGVFGYSHFLGGYAGGQAEFVRVPFGDQNLLKLPDSVPFEKGLYLSDVLPTSYHSISYTGVKEGDTVAIWGLGPIGFMACAWAFQKGAKRVFGIDNNWRTEFAKQKIPGLETLNYDALDTPSVPAKLHELVPGGVDVCIEASGGEYGKSLTHKLELMSGMEQDTSDMINECIYSARKFGRIGLISDYIGFTNHFNVGALMERGITLVGCGQAPAQKYWDEILQKIESGAFDPTFMVTHRIKIDDIAKGYYNQEQRVDGWLKCFVETRFSEPRAQGTPELKKL</sequence>
<dbReference type="GO" id="GO:0008270">
    <property type="term" value="F:zinc ion binding"/>
    <property type="evidence" value="ECO:0007669"/>
    <property type="project" value="InterPro"/>
</dbReference>
<dbReference type="OrthoDB" id="3941538at2759"/>
<keyword evidence="7" id="KW-1185">Reference proteome</keyword>
<feature type="domain" description="Alcohol dehydrogenase-like N-terminal" evidence="5">
    <location>
        <begin position="205"/>
        <end position="336"/>
    </location>
</feature>
<comment type="cofactor">
    <cofactor evidence="1">
        <name>Zn(2+)</name>
        <dbReference type="ChEBI" id="CHEBI:29105"/>
    </cofactor>
</comment>
<gene>
    <name evidence="6" type="ORF">E8E12_010977</name>
</gene>
<organism evidence="6 7">
    <name type="scientific">Didymella heteroderae</name>
    <dbReference type="NCBI Taxonomy" id="1769908"/>
    <lineage>
        <taxon>Eukaryota</taxon>
        <taxon>Fungi</taxon>
        <taxon>Dikarya</taxon>
        <taxon>Ascomycota</taxon>
        <taxon>Pezizomycotina</taxon>
        <taxon>Dothideomycetes</taxon>
        <taxon>Pleosporomycetidae</taxon>
        <taxon>Pleosporales</taxon>
        <taxon>Pleosporineae</taxon>
        <taxon>Didymellaceae</taxon>
        <taxon>Didymella</taxon>
    </lineage>
</organism>
<dbReference type="SUPFAM" id="SSF50129">
    <property type="entry name" value="GroES-like"/>
    <property type="match status" value="1"/>
</dbReference>
<dbReference type="AlphaFoldDB" id="A0A9P5C6C5"/>
<reference evidence="6" key="1">
    <citation type="submission" date="2019-04" db="EMBL/GenBank/DDBJ databases">
        <title>Sequencing of skin fungus with MAO and IRED activity.</title>
        <authorList>
            <person name="Marsaioli A.J."/>
            <person name="Bonatto J.M.C."/>
            <person name="Reis Junior O."/>
        </authorList>
    </citation>
    <scope>NUCLEOTIDE SEQUENCE</scope>
    <source>
        <strain evidence="6">28M1</strain>
    </source>
</reference>
<evidence type="ECO:0000256" key="1">
    <source>
        <dbReference type="ARBA" id="ARBA00001947"/>
    </source>
</evidence>
<evidence type="ECO:0000256" key="4">
    <source>
        <dbReference type="ARBA" id="ARBA00023002"/>
    </source>
</evidence>
<keyword evidence="3" id="KW-0862">Zinc</keyword>
<dbReference type="InterPro" id="IPR013154">
    <property type="entry name" value="ADH-like_N"/>
</dbReference>
<dbReference type="InterPro" id="IPR011032">
    <property type="entry name" value="GroES-like_sf"/>
</dbReference>
<dbReference type="Gene3D" id="3.40.50.720">
    <property type="entry name" value="NAD(P)-binding Rossmann-like Domain"/>
    <property type="match status" value="1"/>
</dbReference>